<dbReference type="EMBL" id="DSJL01000011">
    <property type="protein sequence ID" value="HEF66426.1"/>
    <property type="molecule type" value="Genomic_DNA"/>
</dbReference>
<reference evidence="1" key="1">
    <citation type="journal article" date="2020" name="mSystems">
        <title>Genome- and Community-Level Interaction Insights into Carbon Utilization and Element Cycling Functions of Hydrothermarchaeota in Hydrothermal Sediment.</title>
        <authorList>
            <person name="Zhou Z."/>
            <person name="Liu Y."/>
            <person name="Xu W."/>
            <person name="Pan J."/>
            <person name="Luo Z.H."/>
            <person name="Li M."/>
        </authorList>
    </citation>
    <scope>NUCLEOTIDE SEQUENCE [LARGE SCALE GENOMIC DNA]</scope>
    <source>
        <strain evidence="1">SpSt-222</strain>
    </source>
</reference>
<dbReference type="AlphaFoldDB" id="A0A7C1K513"/>
<organism evidence="1">
    <name type="scientific">Thermomicrobium roseum</name>
    <dbReference type="NCBI Taxonomy" id="500"/>
    <lineage>
        <taxon>Bacteria</taxon>
        <taxon>Pseudomonadati</taxon>
        <taxon>Thermomicrobiota</taxon>
        <taxon>Thermomicrobia</taxon>
        <taxon>Thermomicrobiales</taxon>
        <taxon>Thermomicrobiaceae</taxon>
        <taxon>Thermomicrobium</taxon>
    </lineage>
</organism>
<protein>
    <submittedName>
        <fullName evidence="1">Uncharacterized protein</fullName>
    </submittedName>
</protein>
<name>A0A7C1K513_THERO</name>
<gene>
    <name evidence="1" type="ORF">ENP47_12635</name>
</gene>
<proteinExistence type="predicted"/>
<accession>A0A7C1K513</accession>
<evidence type="ECO:0000313" key="1">
    <source>
        <dbReference type="EMBL" id="HEF66426.1"/>
    </source>
</evidence>
<comment type="caution">
    <text evidence="1">The sequence shown here is derived from an EMBL/GenBank/DDBJ whole genome shotgun (WGS) entry which is preliminary data.</text>
</comment>
<sequence>MKYRFLMLVVALSALLLGVIANAGAAPAQTQTIVVKDATGTFPEFNPCTGAPGLVTVTYNSVFHITTLPNGTFHVTGTETGTFTFEPNDPNQQVAVGRYTFWFGENSNQASSNGTVTFRVTGQYADGSPIRFNSVAHVSVSATGATTTFEFGRCH</sequence>